<evidence type="ECO:0000313" key="1">
    <source>
        <dbReference type="EMBL" id="KAF6747789.1"/>
    </source>
</evidence>
<proteinExistence type="predicted"/>
<name>A0A8H6HIR2_9AGAR</name>
<dbReference type="EMBL" id="JACGCI010000077">
    <property type="protein sequence ID" value="KAF6747789.1"/>
    <property type="molecule type" value="Genomic_DNA"/>
</dbReference>
<accession>A0A8H6HIR2</accession>
<dbReference type="Proteomes" id="UP000521943">
    <property type="component" value="Unassembled WGS sequence"/>
</dbReference>
<dbReference type="OrthoDB" id="3064716at2759"/>
<organism evidence="1 2">
    <name type="scientific">Ephemerocybe angulata</name>
    <dbReference type="NCBI Taxonomy" id="980116"/>
    <lineage>
        <taxon>Eukaryota</taxon>
        <taxon>Fungi</taxon>
        <taxon>Dikarya</taxon>
        <taxon>Basidiomycota</taxon>
        <taxon>Agaricomycotina</taxon>
        <taxon>Agaricomycetes</taxon>
        <taxon>Agaricomycetidae</taxon>
        <taxon>Agaricales</taxon>
        <taxon>Agaricineae</taxon>
        <taxon>Psathyrellaceae</taxon>
        <taxon>Ephemerocybe</taxon>
    </lineage>
</organism>
<comment type="caution">
    <text evidence="1">The sequence shown here is derived from an EMBL/GenBank/DDBJ whole genome shotgun (WGS) entry which is preliminary data.</text>
</comment>
<protein>
    <submittedName>
        <fullName evidence="1">Uncharacterized protein</fullName>
    </submittedName>
</protein>
<dbReference type="AlphaFoldDB" id="A0A8H6HIR2"/>
<sequence>MPLNELDVPHDAIAHIATFLPLERLFEAAALPNAHPMIAQIELRRRIQVALEPYISMSTFIEFMDILRSCGGAITGSVVRELMLQNTPVRPLRKPANLNIVTNFCMEGTLRSLLRSEGYTSTVLDHQQNNGHVDLVERFVKRCDGTTRCIILSVSKSNAIAAVLSTPFTAQMCVITHNSLISLHPKSTFANESFVVEGSERKATLADLTFEVVPDNAHWTEPCGTQCPMRWRKTPDDTGAAIYSWAVEEGRFTSWGMAADDGQAFLYEEPLVWRVGHRCFNRACPNMQLYHERLAYLFP</sequence>
<gene>
    <name evidence="1" type="ORF">DFP72DRAFT_1074880</name>
</gene>
<reference evidence="1 2" key="1">
    <citation type="submission" date="2020-07" db="EMBL/GenBank/DDBJ databases">
        <title>Comparative genomics of pyrophilous fungi reveals a link between fire events and developmental genes.</title>
        <authorList>
            <consortium name="DOE Joint Genome Institute"/>
            <person name="Steindorff A.S."/>
            <person name="Carver A."/>
            <person name="Calhoun S."/>
            <person name="Stillman K."/>
            <person name="Liu H."/>
            <person name="Lipzen A."/>
            <person name="Pangilinan J."/>
            <person name="Labutti K."/>
            <person name="Bruns T.D."/>
            <person name="Grigoriev I.V."/>
        </authorList>
    </citation>
    <scope>NUCLEOTIDE SEQUENCE [LARGE SCALE GENOMIC DNA]</scope>
    <source>
        <strain evidence="1 2">CBS 144469</strain>
    </source>
</reference>
<evidence type="ECO:0000313" key="2">
    <source>
        <dbReference type="Proteomes" id="UP000521943"/>
    </source>
</evidence>
<keyword evidence="2" id="KW-1185">Reference proteome</keyword>